<evidence type="ECO:0000313" key="2">
    <source>
        <dbReference type="Proteomes" id="UP001497516"/>
    </source>
</evidence>
<dbReference type="EMBL" id="OZ034816">
    <property type="protein sequence ID" value="CAL1379664.1"/>
    <property type="molecule type" value="Genomic_DNA"/>
</dbReference>
<name>A0AAV2E1M1_9ROSI</name>
<organism evidence="1 2">
    <name type="scientific">Linum trigynum</name>
    <dbReference type="NCBI Taxonomy" id="586398"/>
    <lineage>
        <taxon>Eukaryota</taxon>
        <taxon>Viridiplantae</taxon>
        <taxon>Streptophyta</taxon>
        <taxon>Embryophyta</taxon>
        <taxon>Tracheophyta</taxon>
        <taxon>Spermatophyta</taxon>
        <taxon>Magnoliopsida</taxon>
        <taxon>eudicotyledons</taxon>
        <taxon>Gunneridae</taxon>
        <taxon>Pentapetalae</taxon>
        <taxon>rosids</taxon>
        <taxon>fabids</taxon>
        <taxon>Malpighiales</taxon>
        <taxon>Linaceae</taxon>
        <taxon>Linum</taxon>
    </lineage>
</organism>
<dbReference type="AlphaFoldDB" id="A0AAV2E1M1"/>
<protein>
    <submittedName>
        <fullName evidence="1">Uncharacterized protein</fullName>
    </submittedName>
</protein>
<keyword evidence="2" id="KW-1185">Reference proteome</keyword>
<reference evidence="1 2" key="1">
    <citation type="submission" date="2024-04" db="EMBL/GenBank/DDBJ databases">
        <authorList>
            <person name="Fracassetti M."/>
        </authorList>
    </citation>
    <scope>NUCLEOTIDE SEQUENCE [LARGE SCALE GENOMIC DNA]</scope>
</reference>
<accession>A0AAV2E1M1</accession>
<gene>
    <name evidence="1" type="ORF">LTRI10_LOCUS21168</name>
</gene>
<proteinExistence type="predicted"/>
<dbReference type="Proteomes" id="UP001497516">
    <property type="component" value="Chromosome 3"/>
</dbReference>
<sequence length="273" mass="28678">MTHSAEPASASCCAAPRFARRGNLPSFLSFSLGEPFASFSGDGIVRRLRGRSARSILVSVLVMLSILDAEDGEKLGEVPLKWLRSFFYSRGAILLFGDSVASSLFGGGRPFSFFSGSALIIRHHGRKPAPGFIFKVASSPIDVASEAAINSPLRAAMGIAARLTSHVIRAVGGDSQRPCSFVASCRQSLPTSPSFFLSAGGFFSSSSHSSGVGSGSTIVDGLVVSAAVGWPDSGDPLSFRDSLPAFLSSSHPNMPARLLRQHRSMVDPLLLSS</sequence>
<evidence type="ECO:0000313" key="1">
    <source>
        <dbReference type="EMBL" id="CAL1379664.1"/>
    </source>
</evidence>